<keyword evidence="3" id="KW-1185">Reference proteome</keyword>
<name>A0A848GP24_9BACT</name>
<evidence type="ECO:0000313" key="3">
    <source>
        <dbReference type="Proteomes" id="UP000583266"/>
    </source>
</evidence>
<dbReference type="InterPro" id="IPR018873">
    <property type="entry name" value="KilA-N_DNA-bd_domain"/>
</dbReference>
<evidence type="ECO:0000259" key="1">
    <source>
        <dbReference type="Pfam" id="PF10543"/>
    </source>
</evidence>
<accession>A0A848GP24</accession>
<dbReference type="Pfam" id="PF10543">
    <property type="entry name" value="ORF6N"/>
    <property type="match status" value="1"/>
</dbReference>
<dbReference type="Proteomes" id="UP000583266">
    <property type="component" value="Unassembled WGS sequence"/>
</dbReference>
<organism evidence="2 3">
    <name type="scientific">Chitinophaga fulva</name>
    <dbReference type="NCBI Taxonomy" id="2728842"/>
    <lineage>
        <taxon>Bacteria</taxon>
        <taxon>Pseudomonadati</taxon>
        <taxon>Bacteroidota</taxon>
        <taxon>Chitinophagia</taxon>
        <taxon>Chitinophagales</taxon>
        <taxon>Chitinophagaceae</taxon>
        <taxon>Chitinophaga</taxon>
    </lineage>
</organism>
<sequence>MNEMMLPDEVLASKIYHIREHKVMLDRDLAELYDVKPIRLREQVKRNTERFPENFMFQLMDEEAEVMVSQNAIPSKKHLGGYLPYVFTEHGVLMLANVLRSDRAIQVSIRIIEIFVKMREMLSAHKDILLKLEQLERKSIGHDVDIQLIFGYLKELLNPSQEPRNMIGFTRHGETEE</sequence>
<dbReference type="AlphaFoldDB" id="A0A848GP24"/>
<reference evidence="2 3" key="1">
    <citation type="submission" date="2020-04" db="EMBL/GenBank/DDBJ databases">
        <title>Chitinophaga sp. G-6-1-13 sp. nov., isolated from soil.</title>
        <authorList>
            <person name="Dahal R.H."/>
            <person name="Chaudhary D.K."/>
        </authorList>
    </citation>
    <scope>NUCLEOTIDE SEQUENCE [LARGE SCALE GENOMIC DNA]</scope>
    <source>
        <strain evidence="2 3">G-6-1-13</strain>
    </source>
</reference>
<dbReference type="EMBL" id="JABBGC010000001">
    <property type="protein sequence ID" value="NML38742.1"/>
    <property type="molecule type" value="Genomic_DNA"/>
</dbReference>
<evidence type="ECO:0000313" key="2">
    <source>
        <dbReference type="EMBL" id="NML38742.1"/>
    </source>
</evidence>
<protein>
    <submittedName>
        <fullName evidence="2">ORF6N domain-containing protein</fullName>
    </submittedName>
</protein>
<comment type="caution">
    <text evidence="2">The sequence shown here is derived from an EMBL/GenBank/DDBJ whole genome shotgun (WGS) entry which is preliminary data.</text>
</comment>
<gene>
    <name evidence="2" type="ORF">HHL17_16150</name>
</gene>
<feature type="domain" description="KilA-N DNA-binding" evidence="1">
    <location>
        <begin position="13"/>
        <end position="98"/>
    </location>
</feature>
<proteinExistence type="predicted"/>